<comment type="caution">
    <text evidence="6">The sequence shown here is derived from an EMBL/GenBank/DDBJ whole genome shotgun (WGS) entry which is preliminary data.</text>
</comment>
<evidence type="ECO:0000256" key="3">
    <source>
        <dbReference type="ARBA" id="ARBA00023098"/>
    </source>
</evidence>
<feature type="short sequence motif" description="DGA/G" evidence="4">
    <location>
        <begin position="165"/>
        <end position="167"/>
    </location>
</feature>
<feature type="domain" description="PNPLA" evidence="5">
    <location>
        <begin position="18"/>
        <end position="178"/>
    </location>
</feature>
<dbReference type="CDD" id="cd07205">
    <property type="entry name" value="Pat_PNPLA6_PNPLA7_NTE1_like"/>
    <property type="match status" value="1"/>
</dbReference>
<dbReference type="Pfam" id="PF01734">
    <property type="entry name" value="Patatin"/>
    <property type="match status" value="1"/>
</dbReference>
<gene>
    <name evidence="6" type="ORF">IAC51_01545</name>
</gene>
<dbReference type="Proteomes" id="UP000712007">
    <property type="component" value="Unassembled WGS sequence"/>
</dbReference>
<dbReference type="GO" id="GO:0016787">
    <property type="term" value="F:hydrolase activity"/>
    <property type="evidence" value="ECO:0007669"/>
    <property type="project" value="UniProtKB-UniRule"/>
</dbReference>
<sequence>MMTENDNRKDGKPYRVGLGLSGGGAKGIAHLGIIKALEEFGLKPEIISGVSAGAIIGALYADGKTPDEICAFFKETSFFDYVNIAVLRKRGGIMVSRRFESMLKGYLKAKTFEELSMPLVINATELTEGRNEYFSSGSLVEKIIASTTVPIFLTPKVIGDKVYVDGGIFNNMPCRVIRDRCSLLVGCHVNPIMREDKIDGMFDVAERVYNLSIQSSTVPEKQVCDIVIEPIKAKRFGMFEIARTQEIFDIGYEAAVETLKVVDLTRFRHGLEE</sequence>
<evidence type="ECO:0000313" key="6">
    <source>
        <dbReference type="EMBL" id="MBO8439316.1"/>
    </source>
</evidence>
<dbReference type="EMBL" id="JADIMV010000030">
    <property type="protein sequence ID" value="MBO8439316.1"/>
    <property type="molecule type" value="Genomic_DNA"/>
</dbReference>
<dbReference type="AlphaFoldDB" id="A0A940DJ34"/>
<proteinExistence type="predicted"/>
<name>A0A940DJ34_9BACT</name>
<dbReference type="PANTHER" id="PTHR14226">
    <property type="entry name" value="NEUROPATHY TARGET ESTERASE/SWISS CHEESE D.MELANOGASTER"/>
    <property type="match status" value="1"/>
</dbReference>
<accession>A0A940DJ34</accession>
<dbReference type="SUPFAM" id="SSF52151">
    <property type="entry name" value="FabD/lysophospholipase-like"/>
    <property type="match status" value="1"/>
</dbReference>
<keyword evidence="3 4" id="KW-0443">Lipid metabolism</keyword>
<dbReference type="GO" id="GO:0016042">
    <property type="term" value="P:lipid catabolic process"/>
    <property type="evidence" value="ECO:0007669"/>
    <property type="project" value="UniProtKB-UniRule"/>
</dbReference>
<evidence type="ECO:0000256" key="2">
    <source>
        <dbReference type="ARBA" id="ARBA00022963"/>
    </source>
</evidence>
<dbReference type="InterPro" id="IPR050301">
    <property type="entry name" value="NTE"/>
</dbReference>
<evidence type="ECO:0000313" key="7">
    <source>
        <dbReference type="Proteomes" id="UP000712007"/>
    </source>
</evidence>
<evidence type="ECO:0000259" key="5">
    <source>
        <dbReference type="PROSITE" id="PS51635"/>
    </source>
</evidence>
<feature type="active site" description="Nucleophile" evidence="4">
    <location>
        <position position="51"/>
    </location>
</feature>
<reference evidence="6" key="2">
    <citation type="journal article" date="2021" name="PeerJ">
        <title>Extensive microbial diversity within the chicken gut microbiome revealed by metagenomics and culture.</title>
        <authorList>
            <person name="Gilroy R."/>
            <person name="Ravi A."/>
            <person name="Getino M."/>
            <person name="Pursley I."/>
            <person name="Horton D.L."/>
            <person name="Alikhan N.F."/>
            <person name="Baker D."/>
            <person name="Gharbi K."/>
            <person name="Hall N."/>
            <person name="Watson M."/>
            <person name="Adriaenssens E.M."/>
            <person name="Foster-Nyarko E."/>
            <person name="Jarju S."/>
            <person name="Secka A."/>
            <person name="Antonio M."/>
            <person name="Oren A."/>
            <person name="Chaudhuri R.R."/>
            <person name="La Ragione R."/>
            <person name="Hildebrand F."/>
            <person name="Pallen M.J."/>
        </authorList>
    </citation>
    <scope>NUCLEOTIDE SEQUENCE</scope>
    <source>
        <strain evidence="6">3924</strain>
    </source>
</reference>
<feature type="short sequence motif" description="GXSXG" evidence="4">
    <location>
        <begin position="49"/>
        <end position="53"/>
    </location>
</feature>
<evidence type="ECO:0000256" key="1">
    <source>
        <dbReference type="ARBA" id="ARBA00022801"/>
    </source>
</evidence>
<evidence type="ECO:0000256" key="4">
    <source>
        <dbReference type="PROSITE-ProRule" id="PRU01161"/>
    </source>
</evidence>
<dbReference type="InterPro" id="IPR016035">
    <property type="entry name" value="Acyl_Trfase/lysoPLipase"/>
</dbReference>
<dbReference type="Gene3D" id="3.40.1090.10">
    <property type="entry name" value="Cytosolic phospholipase A2 catalytic domain"/>
    <property type="match status" value="1"/>
</dbReference>
<keyword evidence="1 4" id="KW-0378">Hydrolase</keyword>
<protein>
    <submittedName>
        <fullName evidence="6">Patatin-like phospholipase family protein</fullName>
    </submittedName>
</protein>
<dbReference type="PANTHER" id="PTHR14226:SF78">
    <property type="entry name" value="SLR0060 PROTEIN"/>
    <property type="match status" value="1"/>
</dbReference>
<dbReference type="PROSITE" id="PS51635">
    <property type="entry name" value="PNPLA"/>
    <property type="match status" value="1"/>
</dbReference>
<keyword evidence="2 4" id="KW-0442">Lipid degradation</keyword>
<feature type="active site" description="Proton acceptor" evidence="4">
    <location>
        <position position="165"/>
    </location>
</feature>
<dbReference type="InterPro" id="IPR002641">
    <property type="entry name" value="PNPLA_dom"/>
</dbReference>
<organism evidence="6 7">
    <name type="scientific">Candidatus Aphodosoma intestinipullorum</name>
    <dbReference type="NCBI Taxonomy" id="2840674"/>
    <lineage>
        <taxon>Bacteria</taxon>
        <taxon>Pseudomonadati</taxon>
        <taxon>Bacteroidota</taxon>
        <taxon>Bacteroidia</taxon>
        <taxon>Bacteroidales</taxon>
        <taxon>Candidatus Aphodosoma</taxon>
    </lineage>
</organism>
<feature type="short sequence motif" description="GXGXXG" evidence="4">
    <location>
        <begin position="22"/>
        <end position="27"/>
    </location>
</feature>
<reference evidence="6" key="1">
    <citation type="submission" date="2020-10" db="EMBL/GenBank/DDBJ databases">
        <authorList>
            <person name="Gilroy R."/>
        </authorList>
    </citation>
    <scope>NUCLEOTIDE SEQUENCE</scope>
    <source>
        <strain evidence="6">3924</strain>
    </source>
</reference>